<gene>
    <name evidence="2" type="ORF">VHEMI03099</name>
</gene>
<dbReference type="Proteomes" id="UP000039046">
    <property type="component" value="Unassembled WGS sequence"/>
</dbReference>
<evidence type="ECO:0000256" key="1">
    <source>
        <dbReference type="SAM" id="MobiDB-lite"/>
    </source>
</evidence>
<sequence>MSALAVDAQFPYFDQAALMNAYFPFDQSLLQQQHQLHQQPPSPPVEHTRLATPPRTSTPIRQHGALLLPRIRPQDQNLGEAVAVAPMPTKKRRSPAGITKKRPAAHVRSKTNPDALQQMAMNMASSSVYMTPPPADVDHQLLNANINFQHLYQPLPFDFSRRASSVSSLPAESMLPVEPVDYRQMSLDVSQDMYSYSLRDDSPFSVESTPDPTPSTTLLSYLSAANPAASLVRSISFPMRDPTIKHFWWDIRAVRPWAEFSLANIMALPGASDLLSTPVPAPLLPTTPVISRHPETEAALHGIYASSYLPKLNAALALSSSRPIQLHVPARLPASVNDHVFVASAAHDPATAAAMFGGKPSARVVGIVRSFDRFNTGMRAEGNIKRVEYLRGLAAIHHAMREHNCRYGFILTEVELVVVRNGTENTPFFGELDIASVQLGVASVDPTVDNATLTACLALWGLCQIASDSAVNVGHAPYMAEIGAPAEGTRRKARARESWIPQPQLAEKREAKRSRGWIWPEDPIGKKEVGKRGVKYSNP</sequence>
<reference evidence="2 3" key="1">
    <citation type="journal article" date="2015" name="Genome Announc.">
        <title>Draft Genome Sequence and Gene Annotation of the Entomopathogenic Fungus Verticillium hemipterigenum.</title>
        <authorList>
            <person name="Horn F."/>
            <person name="Habel A."/>
            <person name="Scharf D.H."/>
            <person name="Dworschak J."/>
            <person name="Brakhage A.A."/>
            <person name="Guthke R."/>
            <person name="Hertweck C."/>
            <person name="Linde J."/>
        </authorList>
    </citation>
    <scope>NUCLEOTIDE SEQUENCE [LARGE SCALE GENOMIC DNA]</scope>
</reference>
<feature type="region of interest" description="Disordered" evidence="1">
    <location>
        <begin position="503"/>
        <end position="539"/>
    </location>
</feature>
<proteinExistence type="predicted"/>
<organism evidence="2 3">
    <name type="scientific">[Torrubiella] hemipterigena</name>
    <dbReference type="NCBI Taxonomy" id="1531966"/>
    <lineage>
        <taxon>Eukaryota</taxon>
        <taxon>Fungi</taxon>
        <taxon>Dikarya</taxon>
        <taxon>Ascomycota</taxon>
        <taxon>Pezizomycotina</taxon>
        <taxon>Sordariomycetes</taxon>
        <taxon>Hypocreomycetidae</taxon>
        <taxon>Hypocreales</taxon>
        <taxon>Clavicipitaceae</taxon>
        <taxon>Clavicipitaceae incertae sedis</taxon>
        <taxon>'Torrubiella' clade</taxon>
    </lineage>
</organism>
<dbReference type="STRING" id="1531966.A0A0A1SRI4"/>
<feature type="compositionally biased region" description="Basic residues" evidence="1">
    <location>
        <begin position="89"/>
        <end position="109"/>
    </location>
</feature>
<name>A0A0A1SRI4_9HYPO</name>
<feature type="region of interest" description="Disordered" evidence="1">
    <location>
        <begin position="32"/>
        <end position="60"/>
    </location>
</feature>
<dbReference type="OrthoDB" id="5300765at2759"/>
<dbReference type="AlphaFoldDB" id="A0A0A1SRI4"/>
<dbReference type="HOGENOM" id="CLU_020422_0_0_1"/>
<accession>A0A0A1SRI4</accession>
<protein>
    <recommendedName>
        <fullName evidence="4">Sialidase</fullName>
    </recommendedName>
</protein>
<keyword evidence="3" id="KW-1185">Reference proteome</keyword>
<evidence type="ECO:0000313" key="3">
    <source>
        <dbReference type="Proteomes" id="UP000039046"/>
    </source>
</evidence>
<evidence type="ECO:0000313" key="2">
    <source>
        <dbReference type="EMBL" id="CEJ83068.1"/>
    </source>
</evidence>
<evidence type="ECO:0008006" key="4">
    <source>
        <dbReference type="Google" id="ProtNLM"/>
    </source>
</evidence>
<feature type="region of interest" description="Disordered" evidence="1">
    <location>
        <begin position="89"/>
        <end position="110"/>
    </location>
</feature>
<dbReference type="EMBL" id="CDHN01000001">
    <property type="protein sequence ID" value="CEJ83068.1"/>
    <property type="molecule type" value="Genomic_DNA"/>
</dbReference>